<dbReference type="InterPro" id="IPR011042">
    <property type="entry name" value="6-blade_b-propeller_TolB-like"/>
</dbReference>
<dbReference type="EMBL" id="JARKIF010000002">
    <property type="protein sequence ID" value="KAJ7646932.1"/>
    <property type="molecule type" value="Genomic_DNA"/>
</dbReference>
<reference evidence="6" key="1">
    <citation type="submission" date="2023-03" db="EMBL/GenBank/DDBJ databases">
        <title>Massive genome expansion in bonnet fungi (Mycena s.s.) driven by repeated elements and novel gene families across ecological guilds.</title>
        <authorList>
            <consortium name="Lawrence Berkeley National Laboratory"/>
            <person name="Harder C.B."/>
            <person name="Miyauchi S."/>
            <person name="Viragh M."/>
            <person name="Kuo A."/>
            <person name="Thoen E."/>
            <person name="Andreopoulos B."/>
            <person name="Lu D."/>
            <person name="Skrede I."/>
            <person name="Drula E."/>
            <person name="Henrissat B."/>
            <person name="Morin E."/>
            <person name="Kohler A."/>
            <person name="Barry K."/>
            <person name="LaButti K."/>
            <person name="Morin E."/>
            <person name="Salamov A."/>
            <person name="Lipzen A."/>
            <person name="Mereny Z."/>
            <person name="Hegedus B."/>
            <person name="Baldrian P."/>
            <person name="Stursova M."/>
            <person name="Weitz H."/>
            <person name="Taylor A."/>
            <person name="Grigoriev I.V."/>
            <person name="Nagy L.G."/>
            <person name="Martin F."/>
            <person name="Kauserud H."/>
        </authorList>
    </citation>
    <scope>NUCLEOTIDE SEQUENCE</scope>
    <source>
        <strain evidence="6">9284</strain>
    </source>
</reference>
<organism evidence="6 7">
    <name type="scientific">Roridomyces roridus</name>
    <dbReference type="NCBI Taxonomy" id="1738132"/>
    <lineage>
        <taxon>Eukaryota</taxon>
        <taxon>Fungi</taxon>
        <taxon>Dikarya</taxon>
        <taxon>Basidiomycota</taxon>
        <taxon>Agaricomycotina</taxon>
        <taxon>Agaricomycetes</taxon>
        <taxon>Agaricomycetidae</taxon>
        <taxon>Agaricales</taxon>
        <taxon>Marasmiineae</taxon>
        <taxon>Mycenaceae</taxon>
        <taxon>Roridomyces</taxon>
    </lineage>
</organism>
<dbReference type="Pfam" id="PF07676">
    <property type="entry name" value="PD40"/>
    <property type="match status" value="1"/>
</dbReference>
<dbReference type="AlphaFoldDB" id="A0AAD7CEX5"/>
<dbReference type="Gene3D" id="2.120.10.30">
    <property type="entry name" value="TolB, C-terminal domain"/>
    <property type="match status" value="1"/>
</dbReference>
<evidence type="ECO:0000313" key="6">
    <source>
        <dbReference type="EMBL" id="KAJ7646932.1"/>
    </source>
</evidence>
<dbReference type="PANTHER" id="PTHR42776">
    <property type="entry name" value="SERINE PEPTIDASE S9 FAMILY MEMBER"/>
    <property type="match status" value="1"/>
</dbReference>
<keyword evidence="2 6" id="KW-0378">Hydrolase</keyword>
<comment type="caution">
    <text evidence="6">The sequence shown here is derived from an EMBL/GenBank/DDBJ whole genome shotgun (WGS) entry which is preliminary data.</text>
</comment>
<dbReference type="GO" id="GO:0004252">
    <property type="term" value="F:serine-type endopeptidase activity"/>
    <property type="evidence" value="ECO:0007669"/>
    <property type="project" value="TreeGrafter"/>
</dbReference>
<dbReference type="Gene3D" id="3.40.50.1820">
    <property type="entry name" value="alpha/beta hydrolase"/>
    <property type="match status" value="1"/>
</dbReference>
<accession>A0AAD7CEX5</accession>
<evidence type="ECO:0000256" key="2">
    <source>
        <dbReference type="ARBA" id="ARBA00022801"/>
    </source>
</evidence>
<evidence type="ECO:0000313" key="7">
    <source>
        <dbReference type="Proteomes" id="UP001221142"/>
    </source>
</evidence>
<dbReference type="Pfam" id="PF00326">
    <property type="entry name" value="Peptidase_S9"/>
    <property type="match status" value="1"/>
</dbReference>
<evidence type="ECO:0000256" key="1">
    <source>
        <dbReference type="ARBA" id="ARBA00010040"/>
    </source>
</evidence>
<protein>
    <recommendedName>
        <fullName evidence="4">Dipeptidyl-peptidase V</fullName>
    </recommendedName>
</protein>
<comment type="similarity">
    <text evidence="1">Belongs to the peptidase S9C family.</text>
</comment>
<keyword evidence="3" id="KW-0720">Serine protease</keyword>
<evidence type="ECO:0000259" key="5">
    <source>
        <dbReference type="Pfam" id="PF00326"/>
    </source>
</evidence>
<evidence type="ECO:0000256" key="3">
    <source>
        <dbReference type="ARBA" id="ARBA00022825"/>
    </source>
</evidence>
<dbReference type="PANTHER" id="PTHR42776:SF27">
    <property type="entry name" value="DIPEPTIDYL PEPTIDASE FAMILY MEMBER 6"/>
    <property type="match status" value="1"/>
</dbReference>
<dbReference type="SUPFAM" id="SSF53474">
    <property type="entry name" value="alpha/beta-Hydrolases"/>
    <property type="match status" value="1"/>
</dbReference>
<name>A0AAD7CEX5_9AGAR</name>
<gene>
    <name evidence="6" type="ORF">FB45DRAFT_974801</name>
</gene>
<dbReference type="InterPro" id="IPR001375">
    <property type="entry name" value="Peptidase_S9_cat"/>
</dbReference>
<sequence length="658" mass="72767">MPSMNGNGIHPEEDDQDLAARIAAAGKVREIRLSPDGTHVVYQYQHQYRISASTEADLWVAKTDVPGSARLLVSGGCYNGGADFHPDGRRIIFLSDRATPGKKGTLFAVDIDDRGEPEEMATGCRVQSFDISPDGARIAFLSPAPAPEEHTLRVKQKYDATVYSEKVGLARIMLYDLATKETSPVKGIREDMQVESFTWSPDSKELLYRLRENKGVEYSEMPILVERIAIDEENPVPVHVATYPRSPAGQSLWLGSGHIADLQNYIPTNILDARTLFVHRLGEPFTDGATTRLYGETEDAVRIVNMDTSGSGEGFIAIEVCNDVDTHMDVVVCSADGARTTLTIFETDDDAIWFSAWDAKRVVDPTSGDVSYIFAAILSSAIRHEPPNAWTIRVDINGRLRNARKVVVPREMARRRAASQTEVVHWNAEDGTRLSGIVRYPPGYEGGKLPTFVFLHGGPYRRMIPDYMPYFCQWRELLAWSGYLVICPNYRGSQGRGHQFGYAANLGVGMTDWADCDSMADEMIRRGVADPDRLAVGGWSHGGSIAAWGITETKTRYKAAIIGAGVTDWENMVLESGSPELEMAIGQRLPWDEAPKRRISPVHAVSGVDTAVLILTGEKDERVPSGQSIGFWRGLRRHATPRGQKAVELVMYPRETHG</sequence>
<dbReference type="Proteomes" id="UP001221142">
    <property type="component" value="Unassembled WGS sequence"/>
</dbReference>
<dbReference type="GO" id="GO:0006508">
    <property type="term" value="P:proteolysis"/>
    <property type="evidence" value="ECO:0007669"/>
    <property type="project" value="InterPro"/>
</dbReference>
<dbReference type="InterPro" id="IPR011659">
    <property type="entry name" value="WD40"/>
</dbReference>
<dbReference type="SUPFAM" id="SSF82171">
    <property type="entry name" value="DPP6 N-terminal domain-like"/>
    <property type="match status" value="1"/>
</dbReference>
<evidence type="ECO:0000256" key="4">
    <source>
        <dbReference type="ARBA" id="ARBA00032829"/>
    </source>
</evidence>
<proteinExistence type="inferred from homology"/>
<feature type="domain" description="Peptidase S9 prolyl oligopeptidase catalytic" evidence="5">
    <location>
        <begin position="476"/>
        <end position="658"/>
    </location>
</feature>
<keyword evidence="7" id="KW-1185">Reference proteome</keyword>
<keyword evidence="3" id="KW-0645">Protease</keyword>
<dbReference type="InterPro" id="IPR029058">
    <property type="entry name" value="AB_hydrolase_fold"/>
</dbReference>